<dbReference type="EMBL" id="QDAG01000011">
    <property type="protein sequence ID" value="KAE8126754.1"/>
    <property type="molecule type" value="Genomic_DNA"/>
</dbReference>
<accession>A0A5N6RY80</accession>
<proteinExistence type="predicted"/>
<dbReference type="PANTHER" id="PTHR10357">
    <property type="entry name" value="ALPHA-AMYLASE FAMILY MEMBER"/>
    <property type="match status" value="1"/>
</dbReference>
<evidence type="ECO:0000259" key="3">
    <source>
        <dbReference type="SMART" id="SM00642"/>
    </source>
</evidence>
<sequence length="429" mass="47759">MSETASLAARKSQTPKWTEHAIWWHVYPPGFCGAPIRDADMTPVPRLRRLTNWLDYAVKLGASGLLLGPIFASQSHGYDSLDQFRIDPRLGNDADFDAFVAACKERGLRILLDGVFSHVGAQHPDVLQALAEGPNGPKAGLFDIDWNAPGGAVPRVFEGHSSLVRLNHASEQAAEYTTQVMNHWLARGIDGWRLDAAYSVSTDFWARVIPEVRRQYPDAWFLGEMIHGDYSRFVAESGVDSVTQYELWKAIWSSIKDKNLFELDWTLTRHNEFLASFTPNTFIGNHDVTRIASTLGPDGAVTALAILLTLGGIPSIYYGDEQGLTGIKEQRLGGDDAVRPEFLETPGELPAQAQTIYRAHQDLIGLRRRNPWLTTATTTKLHLDNKRYRYRSTAADTNAYLDVDIDLTTVPSATIADPSGQVLWKQDRV</sequence>
<dbReference type="RefSeq" id="WP_152581599.1">
    <property type="nucleotide sequence ID" value="NZ_JALCMD010000003.1"/>
</dbReference>
<keyword evidence="5" id="KW-1185">Reference proteome</keyword>
<keyword evidence="2" id="KW-0326">Glycosidase</keyword>
<evidence type="ECO:0000313" key="4">
    <source>
        <dbReference type="EMBL" id="KAE8126754.1"/>
    </source>
</evidence>
<dbReference type="InterPro" id="IPR006047">
    <property type="entry name" value="GH13_cat_dom"/>
</dbReference>
<dbReference type="GO" id="GO:0005975">
    <property type="term" value="P:carbohydrate metabolic process"/>
    <property type="evidence" value="ECO:0007669"/>
    <property type="project" value="InterPro"/>
</dbReference>
<dbReference type="GO" id="GO:0016798">
    <property type="term" value="F:hydrolase activity, acting on glycosyl bonds"/>
    <property type="evidence" value="ECO:0007669"/>
    <property type="project" value="UniProtKB-KW"/>
</dbReference>
<evidence type="ECO:0000256" key="2">
    <source>
        <dbReference type="ARBA" id="ARBA00023295"/>
    </source>
</evidence>
<dbReference type="AlphaFoldDB" id="A0A5N6RY80"/>
<dbReference type="SUPFAM" id="SSF51445">
    <property type="entry name" value="(Trans)glycosidases"/>
    <property type="match status" value="1"/>
</dbReference>
<protein>
    <submittedName>
        <fullName evidence="4">Alpha-amylase</fullName>
    </submittedName>
</protein>
<dbReference type="Pfam" id="PF00128">
    <property type="entry name" value="Alpha-amylase"/>
    <property type="match status" value="2"/>
</dbReference>
<feature type="domain" description="Glycosyl hydrolase family 13 catalytic" evidence="3">
    <location>
        <begin position="25"/>
        <end position="367"/>
    </location>
</feature>
<dbReference type="CDD" id="cd11354">
    <property type="entry name" value="AmyAc_bac_CMD_like"/>
    <property type="match status" value="1"/>
</dbReference>
<name>A0A5N6RY80_9BIFI</name>
<gene>
    <name evidence="4" type="ORF">DDE84_10240</name>
</gene>
<dbReference type="PANTHER" id="PTHR10357:SF210">
    <property type="entry name" value="MALTODEXTRIN GLUCOSIDASE"/>
    <property type="match status" value="1"/>
</dbReference>
<organism evidence="4 5">
    <name type="scientific">Bifidobacterium tibiigranuli</name>
    <dbReference type="NCBI Taxonomy" id="2172043"/>
    <lineage>
        <taxon>Bacteria</taxon>
        <taxon>Bacillati</taxon>
        <taxon>Actinomycetota</taxon>
        <taxon>Actinomycetes</taxon>
        <taxon>Bifidobacteriales</taxon>
        <taxon>Bifidobacteriaceae</taxon>
        <taxon>Bifidobacterium</taxon>
    </lineage>
</organism>
<dbReference type="OrthoDB" id="9802433at2"/>
<comment type="caution">
    <text evidence="4">The sequence shown here is derived from an EMBL/GenBank/DDBJ whole genome shotgun (WGS) entry which is preliminary data.</text>
</comment>
<keyword evidence="1" id="KW-0378">Hydrolase</keyword>
<reference evidence="4 5" key="1">
    <citation type="submission" date="2018-04" db="EMBL/GenBank/DDBJ databases">
        <authorList>
            <person name="Eckel V.P."/>
            <person name="Vogel R.F."/>
        </authorList>
    </citation>
    <scope>NUCLEOTIDE SEQUENCE [LARGE SCALE GENOMIC DNA]</scope>
    <source>
        <strain evidence="5">TMW 2.1764</strain>
    </source>
</reference>
<dbReference type="SMART" id="SM00642">
    <property type="entry name" value="Aamy"/>
    <property type="match status" value="1"/>
</dbReference>
<evidence type="ECO:0000313" key="5">
    <source>
        <dbReference type="Proteomes" id="UP000325415"/>
    </source>
</evidence>
<dbReference type="Gene3D" id="3.20.20.80">
    <property type="entry name" value="Glycosidases"/>
    <property type="match status" value="1"/>
</dbReference>
<dbReference type="GeneID" id="78128058"/>
<evidence type="ECO:0000256" key="1">
    <source>
        <dbReference type="ARBA" id="ARBA00022801"/>
    </source>
</evidence>
<dbReference type="Proteomes" id="UP000325415">
    <property type="component" value="Unassembled WGS sequence"/>
</dbReference>
<dbReference type="InterPro" id="IPR017853">
    <property type="entry name" value="GH"/>
</dbReference>